<dbReference type="AlphaFoldDB" id="G7YHS7"/>
<keyword evidence="3" id="KW-1185">Reference proteome</keyword>
<feature type="compositionally biased region" description="Polar residues" evidence="1">
    <location>
        <begin position="102"/>
        <end position="119"/>
    </location>
</feature>
<gene>
    <name evidence="2" type="ORF">CLF_108220</name>
</gene>
<evidence type="ECO:0000313" key="2">
    <source>
        <dbReference type="EMBL" id="GAA52510.1"/>
    </source>
</evidence>
<feature type="compositionally biased region" description="Acidic residues" evidence="1">
    <location>
        <begin position="139"/>
        <end position="148"/>
    </location>
</feature>
<sequence length="148" mass="16743">MNIDHNSVRSGSRTQLQPPRFSTTRDTLMRTRTGLSDQCIDSSDDISHSSHIYQNQPLLVKNMDQYNSYADELNRCDSTVEEPTTRRNRPSSKSRGVRSVKATPTTSGRDTFTKSTQRKGNYPAGDRGLNRGSLSPPSEEYDDYDDFD</sequence>
<name>G7YHS7_CLOSI</name>
<feature type="compositionally biased region" description="Basic residues" evidence="1">
    <location>
        <begin position="86"/>
        <end position="98"/>
    </location>
</feature>
<evidence type="ECO:0000256" key="1">
    <source>
        <dbReference type="SAM" id="MobiDB-lite"/>
    </source>
</evidence>
<feature type="region of interest" description="Disordered" evidence="1">
    <location>
        <begin position="1"/>
        <end position="24"/>
    </location>
</feature>
<feature type="region of interest" description="Disordered" evidence="1">
    <location>
        <begin position="74"/>
        <end position="148"/>
    </location>
</feature>
<dbReference type="EMBL" id="DF143306">
    <property type="protein sequence ID" value="GAA52510.1"/>
    <property type="molecule type" value="Genomic_DNA"/>
</dbReference>
<evidence type="ECO:0000313" key="3">
    <source>
        <dbReference type="Proteomes" id="UP000008909"/>
    </source>
</evidence>
<accession>G7YHS7</accession>
<protein>
    <submittedName>
        <fullName evidence="2">Uncharacterized protein</fullName>
    </submittedName>
</protein>
<reference evidence="2" key="1">
    <citation type="journal article" date="2011" name="Genome Biol.">
        <title>The draft genome of the carcinogenic human liver fluke Clonorchis sinensis.</title>
        <authorList>
            <person name="Wang X."/>
            <person name="Chen W."/>
            <person name="Huang Y."/>
            <person name="Sun J."/>
            <person name="Men J."/>
            <person name="Liu H."/>
            <person name="Luo F."/>
            <person name="Guo L."/>
            <person name="Lv X."/>
            <person name="Deng C."/>
            <person name="Zhou C."/>
            <person name="Fan Y."/>
            <person name="Li X."/>
            <person name="Huang L."/>
            <person name="Hu Y."/>
            <person name="Liang C."/>
            <person name="Hu X."/>
            <person name="Xu J."/>
            <person name="Yu X."/>
        </authorList>
    </citation>
    <scope>NUCLEOTIDE SEQUENCE [LARGE SCALE GENOMIC DNA]</scope>
    <source>
        <strain evidence="2">Henan</strain>
    </source>
</reference>
<dbReference type="Proteomes" id="UP000008909">
    <property type="component" value="Unassembled WGS sequence"/>
</dbReference>
<organism evidence="2 3">
    <name type="scientific">Clonorchis sinensis</name>
    <name type="common">Chinese liver fluke</name>
    <dbReference type="NCBI Taxonomy" id="79923"/>
    <lineage>
        <taxon>Eukaryota</taxon>
        <taxon>Metazoa</taxon>
        <taxon>Spiralia</taxon>
        <taxon>Lophotrochozoa</taxon>
        <taxon>Platyhelminthes</taxon>
        <taxon>Trematoda</taxon>
        <taxon>Digenea</taxon>
        <taxon>Opisthorchiida</taxon>
        <taxon>Opisthorchiata</taxon>
        <taxon>Opisthorchiidae</taxon>
        <taxon>Clonorchis</taxon>
    </lineage>
</organism>
<feature type="region of interest" description="Disordered" evidence="1">
    <location>
        <begin position="37"/>
        <end position="56"/>
    </location>
</feature>
<reference key="2">
    <citation type="submission" date="2011-10" db="EMBL/GenBank/DDBJ databases">
        <title>The genome and transcriptome sequence of Clonorchis sinensis provide insights into the carcinogenic liver fluke.</title>
        <authorList>
            <person name="Wang X."/>
            <person name="Huang Y."/>
            <person name="Chen W."/>
            <person name="Liu H."/>
            <person name="Guo L."/>
            <person name="Chen Y."/>
            <person name="Luo F."/>
            <person name="Zhou W."/>
            <person name="Sun J."/>
            <person name="Mao Q."/>
            <person name="Liang P."/>
            <person name="Zhou C."/>
            <person name="Tian Y."/>
            <person name="Men J."/>
            <person name="Lv X."/>
            <person name="Huang L."/>
            <person name="Zhou J."/>
            <person name="Hu Y."/>
            <person name="Li R."/>
            <person name="Zhang F."/>
            <person name="Lei H."/>
            <person name="Li X."/>
            <person name="Hu X."/>
            <person name="Liang C."/>
            <person name="Xu J."/>
            <person name="Wu Z."/>
            <person name="Yu X."/>
        </authorList>
    </citation>
    <scope>NUCLEOTIDE SEQUENCE</scope>
    <source>
        <strain>Henan</strain>
    </source>
</reference>
<proteinExistence type="predicted"/>